<dbReference type="AlphaFoldDB" id="A0A3M3QTG3"/>
<dbReference type="Proteomes" id="UP000270524">
    <property type="component" value="Unassembled WGS sequence"/>
</dbReference>
<accession>A0A3M3QTG3</accession>
<dbReference type="EMBL" id="RBPJ01000337">
    <property type="protein sequence ID" value="RMN87311.1"/>
    <property type="molecule type" value="Genomic_DNA"/>
</dbReference>
<name>A0A3M3QTG3_PSECA</name>
<reference evidence="1 2" key="1">
    <citation type="submission" date="2018-08" db="EMBL/GenBank/DDBJ databases">
        <title>Recombination of ecologically and evolutionarily significant loci maintains genetic cohesion in the Pseudomonas syringae species complex.</title>
        <authorList>
            <person name="Dillon M."/>
            <person name="Thakur S."/>
            <person name="Almeida R.N.D."/>
            <person name="Weir B.S."/>
            <person name="Guttman D.S."/>
        </authorList>
    </citation>
    <scope>NUCLEOTIDE SEQUENCE [LARGE SCALE GENOMIC DNA]</scope>
    <source>
        <strain evidence="1 2">ICMP 15203</strain>
    </source>
</reference>
<evidence type="ECO:0000313" key="1">
    <source>
        <dbReference type="EMBL" id="RMN87311.1"/>
    </source>
</evidence>
<organism evidence="1 2">
    <name type="scientific">Pseudomonas cannabina</name>
    <dbReference type="NCBI Taxonomy" id="86840"/>
    <lineage>
        <taxon>Bacteria</taxon>
        <taxon>Pseudomonadati</taxon>
        <taxon>Pseudomonadota</taxon>
        <taxon>Gammaproteobacteria</taxon>
        <taxon>Pseudomonadales</taxon>
        <taxon>Pseudomonadaceae</taxon>
        <taxon>Pseudomonas</taxon>
    </lineage>
</organism>
<protein>
    <submittedName>
        <fullName evidence="1">Uncharacterized protein</fullName>
    </submittedName>
</protein>
<sequence>MGQKEVRIDEKIYELLYYVPADAVGAADPTDLDPEDVPQARVDGVLELLEGSDDLENKLRAARLLANWGSRKGFNYLVYAIEKPHIFEGFYEHNLRGYDDTFRILLRDLVGYFSCLADMGLIDEARAEIFNPIKKIIELSNVKPFEIRGVFRLIEEESFTEYTPLLREHLEAITLKPDIHRWKIYDVLSLLLKVDTDYAISFLKLAGKTLSDFDLKKSH</sequence>
<comment type="caution">
    <text evidence="1">The sequence shown here is derived from an EMBL/GenBank/DDBJ whole genome shotgun (WGS) entry which is preliminary data.</text>
</comment>
<gene>
    <name evidence="1" type="ORF">ALQ51_03356</name>
</gene>
<proteinExistence type="predicted"/>
<evidence type="ECO:0000313" key="2">
    <source>
        <dbReference type="Proteomes" id="UP000270524"/>
    </source>
</evidence>